<accession>A0A1S2LRV2</accession>
<dbReference type="InterPro" id="IPR006439">
    <property type="entry name" value="HAD-SF_hydro_IA"/>
</dbReference>
<dbReference type="SFLD" id="SFLDG01129">
    <property type="entry name" value="C1.5:_HAD__Beta-PGM__Phosphata"/>
    <property type="match status" value="1"/>
</dbReference>
<keyword evidence="2" id="KW-0378">Hydrolase</keyword>
<dbReference type="Proteomes" id="UP000180175">
    <property type="component" value="Chromosome"/>
</dbReference>
<dbReference type="PANTHER" id="PTHR47478">
    <property type="match status" value="1"/>
</dbReference>
<evidence type="ECO:0000313" key="2">
    <source>
        <dbReference type="EMBL" id="QOY36132.1"/>
    </source>
</evidence>
<dbReference type="GO" id="GO:0016787">
    <property type="term" value="F:hydrolase activity"/>
    <property type="evidence" value="ECO:0007669"/>
    <property type="project" value="UniProtKB-KW"/>
</dbReference>
<protein>
    <submittedName>
        <fullName evidence="2">HAD family hydrolase</fullName>
    </submittedName>
</protein>
<dbReference type="InterPro" id="IPR023214">
    <property type="entry name" value="HAD_sf"/>
</dbReference>
<reference evidence="2 3" key="2">
    <citation type="journal article" date="2017" name="Genome Announc.">
        <title>Draft Genome Sequences of Four Alkaliphilic Bacteria Belonging to the Anaerobacillus Genus.</title>
        <authorList>
            <person name="Bassil N.M."/>
            <person name="Lloyd J.R."/>
        </authorList>
    </citation>
    <scope>NUCLEOTIDE SEQUENCE [LARGE SCALE GENOMIC DNA]</scope>
    <source>
        <strain evidence="2 3">NB2006</strain>
    </source>
</reference>
<dbReference type="Gene3D" id="1.10.150.240">
    <property type="entry name" value="Putative phosphatase, domain 2"/>
    <property type="match status" value="1"/>
</dbReference>
<reference evidence="1 3" key="1">
    <citation type="submission" date="2016-10" db="EMBL/GenBank/DDBJ databases">
        <title>Draft genome sequences of four alkaliphilic bacteria belonging to the Anaerobacillus genus.</title>
        <authorList>
            <person name="Bassil N.M."/>
            <person name="Lloyd J.R."/>
        </authorList>
    </citation>
    <scope>NUCLEOTIDE SEQUENCE [LARGE SCALE GENOMIC DNA]</scope>
    <source>
        <strain evidence="1 3">NB2006</strain>
    </source>
</reference>
<dbReference type="EMBL" id="CP063356">
    <property type="protein sequence ID" value="QOY36132.1"/>
    <property type="molecule type" value="Genomic_DNA"/>
</dbReference>
<keyword evidence="3" id="KW-1185">Reference proteome</keyword>
<sequence length="245" mass="28843">MRWKTICFDLDNTLFSHEKAFEKSICFCFESVLKKKDLLKDIEISELFKVFKKYSDLFWTDYENGVLSPQEYRRKRFLSTVENFKLPFTTLEADEFHQHYYRVVDDFSEPYPYLHSLISNLIEADIKVGIITNGTADTQYNKINKLELNEWISNDCIFVSEELKIWKPDRKIFDLAKANLCSEGDYLFVGDSWEHDVVGAIEAGWDAIFLNTREEEPKTNHNPVKICLSLQDVATFIYHENKLEG</sequence>
<organism evidence="1 3">
    <name type="scientific">Anaerobacillus isosaccharinicus</name>
    <dbReference type="NCBI Taxonomy" id="1532552"/>
    <lineage>
        <taxon>Bacteria</taxon>
        <taxon>Bacillati</taxon>
        <taxon>Bacillota</taxon>
        <taxon>Bacilli</taxon>
        <taxon>Bacillales</taxon>
        <taxon>Bacillaceae</taxon>
        <taxon>Anaerobacillus</taxon>
    </lineage>
</organism>
<dbReference type="EMBL" id="LQXD01000109">
    <property type="protein sequence ID" value="OIJ14940.1"/>
    <property type="molecule type" value="Genomic_DNA"/>
</dbReference>
<dbReference type="NCBIfam" id="TIGR01549">
    <property type="entry name" value="HAD-SF-IA-v1"/>
    <property type="match status" value="1"/>
</dbReference>
<dbReference type="Gene3D" id="3.40.50.1000">
    <property type="entry name" value="HAD superfamily/HAD-like"/>
    <property type="match status" value="1"/>
</dbReference>
<dbReference type="Pfam" id="PF00702">
    <property type="entry name" value="Hydrolase"/>
    <property type="match status" value="1"/>
</dbReference>
<dbReference type="SUPFAM" id="SSF56784">
    <property type="entry name" value="HAD-like"/>
    <property type="match status" value="1"/>
</dbReference>
<dbReference type="PANTHER" id="PTHR47478:SF1">
    <property type="entry name" value="PYRIMIDINE 5'-NUCLEOTIDASE YJJG"/>
    <property type="match status" value="1"/>
</dbReference>
<reference evidence="2" key="4">
    <citation type="submission" date="2020-10" db="EMBL/GenBank/DDBJ databases">
        <authorList>
            <person name="Bassil N.M."/>
            <person name="Lloyd J.R."/>
        </authorList>
    </citation>
    <scope>NUCLEOTIDE SEQUENCE</scope>
    <source>
        <strain evidence="2">NB2006</strain>
    </source>
</reference>
<dbReference type="InterPro" id="IPR052550">
    <property type="entry name" value="Pyrimidine_5'-ntase_YjjG"/>
</dbReference>
<dbReference type="InterPro" id="IPR036412">
    <property type="entry name" value="HAD-like_sf"/>
</dbReference>
<name>A0A1S2LRV2_9BACI</name>
<dbReference type="RefSeq" id="WP_071317330.1">
    <property type="nucleotide sequence ID" value="NZ_CP063356.2"/>
</dbReference>
<dbReference type="InterPro" id="IPR023198">
    <property type="entry name" value="PGP-like_dom2"/>
</dbReference>
<dbReference type="AlphaFoldDB" id="A0A1S2LRV2"/>
<dbReference type="OrthoDB" id="25198at2"/>
<dbReference type="PRINTS" id="PR00413">
    <property type="entry name" value="HADHALOGNASE"/>
</dbReference>
<dbReference type="SFLD" id="SFLDS00003">
    <property type="entry name" value="Haloacid_Dehalogenase"/>
    <property type="match status" value="1"/>
</dbReference>
<evidence type="ECO:0000313" key="1">
    <source>
        <dbReference type="EMBL" id="OIJ14940.1"/>
    </source>
</evidence>
<dbReference type="KEGG" id="aia:AWH56_000050"/>
<proteinExistence type="predicted"/>
<reference evidence="2 3" key="3">
    <citation type="journal article" date="2019" name="Int. J. Syst. Evol. Microbiol.">
        <title>Anaerobacillus isosaccharinicus sp. nov., an alkaliphilic bacterium which degrades isosaccharinic acid.</title>
        <authorList>
            <person name="Bassil N.M."/>
            <person name="Lloyd J.R."/>
        </authorList>
    </citation>
    <scope>NUCLEOTIDE SEQUENCE [LARGE SCALE GENOMIC DNA]</scope>
    <source>
        <strain evidence="2 3">NB2006</strain>
    </source>
</reference>
<evidence type="ECO:0000313" key="3">
    <source>
        <dbReference type="Proteomes" id="UP000180175"/>
    </source>
</evidence>
<gene>
    <name evidence="2" type="ORF">AWH56_000050</name>
    <name evidence="1" type="ORF">AWH56_12025</name>
</gene>